<accession>A0A4R3SWG3</accession>
<keyword evidence="2 8" id="KW-0813">Transport</keyword>
<evidence type="ECO:0000313" key="10">
    <source>
        <dbReference type="EMBL" id="TCU52829.1"/>
    </source>
</evidence>
<keyword evidence="6" id="KW-1278">Translocase</keyword>
<dbReference type="PANTHER" id="PTHR43553:SF27">
    <property type="entry name" value="ENERGY-COUPLING FACTOR TRANSPORTER ATP-BINDING PROTEIN ECFA2"/>
    <property type="match status" value="1"/>
</dbReference>
<keyword evidence="5 8" id="KW-0067">ATP-binding</keyword>
<dbReference type="PANTHER" id="PTHR43553">
    <property type="entry name" value="HEAVY METAL TRANSPORTER"/>
    <property type="match status" value="1"/>
</dbReference>
<dbReference type="GO" id="GO:0043190">
    <property type="term" value="C:ATP-binding cassette (ABC) transporter complex"/>
    <property type="evidence" value="ECO:0007669"/>
    <property type="project" value="TreeGrafter"/>
</dbReference>
<dbReference type="AlphaFoldDB" id="A0A4R3SWG3"/>
<comment type="caution">
    <text evidence="10">The sequence shown here is derived from an EMBL/GenBank/DDBJ whole genome shotgun (WGS) entry which is preliminary data.</text>
</comment>
<keyword evidence="3 8" id="KW-1003">Cell membrane</keyword>
<dbReference type="RefSeq" id="WP_132225773.1">
    <property type="nucleotide sequence ID" value="NZ_JADPGE010000022.1"/>
</dbReference>
<dbReference type="InterPro" id="IPR050095">
    <property type="entry name" value="ECF_ABC_transporter_ATP-bd"/>
</dbReference>
<dbReference type="EC" id="7.-.-.-" evidence="8"/>
<name>A0A4R3SWG3_9FIRM</name>
<sequence>MSITFKNVAHTYNEGSPFSYAALKNINLNIPEGKVTAVIGETGSGKTTLVQHLNALLLPSEGELEVLGKNIVAKEKPKNLKALRKQVGLVFQFPEYQLFEETIAKDIAFGPKNFGASEEEALEVVKKVINVVGLDESYLERSPFDLSGGQKRRIAIAGILAMDPGVLVLDEPTAGLDPQGAKDMMELFLRMNREFHKTVLIVTHDMEHVLHYCDEVIVVKDGQIEKQCDVKEFFRSVALLKELRINPPAIIRLREELIAQGFHIASSILDLDELAQAVAKEVRSHE</sequence>
<comment type="subunit">
    <text evidence="8">Forms a stable energy-coupling factor (ECF) transporter complex composed of 2 membrane-embedded substrate-binding proteins (S component), 2 ATP-binding proteins (A component) and 2 transmembrane proteins (T component).</text>
</comment>
<dbReference type="PROSITE" id="PS50893">
    <property type="entry name" value="ABC_TRANSPORTER_2"/>
    <property type="match status" value="1"/>
</dbReference>
<dbReference type="InterPro" id="IPR003593">
    <property type="entry name" value="AAA+_ATPase"/>
</dbReference>
<evidence type="ECO:0000256" key="1">
    <source>
        <dbReference type="ARBA" id="ARBA00004202"/>
    </source>
</evidence>
<dbReference type="NCBIfam" id="TIGR04521">
    <property type="entry name" value="ECF_ATPase_2"/>
    <property type="match status" value="1"/>
</dbReference>
<dbReference type="GO" id="GO:0042626">
    <property type="term" value="F:ATPase-coupled transmembrane transporter activity"/>
    <property type="evidence" value="ECO:0007669"/>
    <property type="project" value="TreeGrafter"/>
</dbReference>
<dbReference type="SUPFAM" id="SSF52540">
    <property type="entry name" value="P-loop containing nucleoside triphosphate hydrolases"/>
    <property type="match status" value="1"/>
</dbReference>
<keyword evidence="4 8" id="KW-0547">Nucleotide-binding</keyword>
<comment type="subcellular location">
    <subcellularLocation>
        <location evidence="1 8">Cell membrane</location>
        <topology evidence="1 8">Peripheral membrane protein</topology>
    </subcellularLocation>
</comment>
<keyword evidence="7 8" id="KW-0472">Membrane</keyword>
<reference evidence="10 11" key="1">
    <citation type="submission" date="2019-03" db="EMBL/GenBank/DDBJ databases">
        <title>Genomic Encyclopedia of Type Strains, Phase IV (KMG-IV): sequencing the most valuable type-strain genomes for metagenomic binning, comparative biology and taxonomic classification.</title>
        <authorList>
            <person name="Goeker M."/>
        </authorList>
    </citation>
    <scope>NUCLEOTIDE SEQUENCE [LARGE SCALE GENOMIC DNA]</scope>
    <source>
        <strain evidence="10 11">DSM 29481</strain>
    </source>
</reference>
<evidence type="ECO:0000256" key="2">
    <source>
        <dbReference type="ARBA" id="ARBA00022448"/>
    </source>
</evidence>
<dbReference type="FunFam" id="3.40.50.300:FF:000224">
    <property type="entry name" value="Energy-coupling factor transporter ATP-binding protein EcfA"/>
    <property type="match status" value="1"/>
</dbReference>
<dbReference type="PROSITE" id="PS00211">
    <property type="entry name" value="ABC_TRANSPORTER_1"/>
    <property type="match status" value="1"/>
</dbReference>
<dbReference type="Pfam" id="PF00005">
    <property type="entry name" value="ABC_tran"/>
    <property type="match status" value="1"/>
</dbReference>
<comment type="function">
    <text evidence="8">ATP-binding (A) component of a common energy-coupling factor (ECF) ABC-transporter complex.</text>
</comment>
<dbReference type="CDD" id="cd03225">
    <property type="entry name" value="ABC_cobalt_CbiO_domain1"/>
    <property type="match status" value="1"/>
</dbReference>
<dbReference type="SMART" id="SM00382">
    <property type="entry name" value="AAA"/>
    <property type="match status" value="1"/>
</dbReference>
<proteinExistence type="inferred from homology"/>
<evidence type="ECO:0000256" key="4">
    <source>
        <dbReference type="ARBA" id="ARBA00022741"/>
    </source>
</evidence>
<evidence type="ECO:0000256" key="8">
    <source>
        <dbReference type="RuleBase" id="RU365104"/>
    </source>
</evidence>
<dbReference type="InterPro" id="IPR003439">
    <property type="entry name" value="ABC_transporter-like_ATP-bd"/>
</dbReference>
<evidence type="ECO:0000256" key="3">
    <source>
        <dbReference type="ARBA" id="ARBA00022475"/>
    </source>
</evidence>
<comment type="similarity">
    <text evidence="8">Belongs to the ABC transporter superfamily. Energy-coupling factor EcfA family.</text>
</comment>
<evidence type="ECO:0000259" key="9">
    <source>
        <dbReference type="PROSITE" id="PS50893"/>
    </source>
</evidence>
<dbReference type="Gene3D" id="3.40.50.300">
    <property type="entry name" value="P-loop containing nucleotide triphosphate hydrolases"/>
    <property type="match status" value="1"/>
</dbReference>
<keyword evidence="11" id="KW-1185">Reference proteome</keyword>
<dbReference type="InterPro" id="IPR015856">
    <property type="entry name" value="ABC_transpr_CbiO/EcfA_su"/>
</dbReference>
<dbReference type="InterPro" id="IPR017871">
    <property type="entry name" value="ABC_transporter-like_CS"/>
</dbReference>
<dbReference type="EMBL" id="SMBP01000032">
    <property type="protein sequence ID" value="TCU52829.1"/>
    <property type="molecule type" value="Genomic_DNA"/>
</dbReference>
<dbReference type="GO" id="GO:0005524">
    <property type="term" value="F:ATP binding"/>
    <property type="evidence" value="ECO:0007669"/>
    <property type="project" value="UniProtKB-UniRule"/>
</dbReference>
<evidence type="ECO:0000256" key="6">
    <source>
        <dbReference type="ARBA" id="ARBA00022967"/>
    </source>
</evidence>
<feature type="domain" description="ABC transporter" evidence="9">
    <location>
        <begin position="3"/>
        <end position="246"/>
    </location>
</feature>
<organism evidence="10 11">
    <name type="scientific">Longicatena caecimuris</name>
    <dbReference type="NCBI Taxonomy" id="1796635"/>
    <lineage>
        <taxon>Bacteria</taxon>
        <taxon>Bacillati</taxon>
        <taxon>Bacillota</taxon>
        <taxon>Erysipelotrichia</taxon>
        <taxon>Erysipelotrichales</taxon>
        <taxon>Erysipelotrichaceae</taxon>
        <taxon>Longicatena</taxon>
    </lineage>
</organism>
<dbReference type="GO" id="GO:0016887">
    <property type="term" value="F:ATP hydrolysis activity"/>
    <property type="evidence" value="ECO:0007669"/>
    <property type="project" value="InterPro"/>
</dbReference>
<dbReference type="InterPro" id="IPR027417">
    <property type="entry name" value="P-loop_NTPase"/>
</dbReference>
<gene>
    <name evidence="10" type="ORF">EDD61_13225</name>
</gene>
<evidence type="ECO:0000256" key="7">
    <source>
        <dbReference type="ARBA" id="ARBA00023136"/>
    </source>
</evidence>
<dbReference type="Proteomes" id="UP000295773">
    <property type="component" value="Unassembled WGS sequence"/>
</dbReference>
<dbReference type="InterPro" id="IPR030946">
    <property type="entry name" value="EcfA2"/>
</dbReference>
<protein>
    <recommendedName>
        <fullName evidence="8">Energy-coupling factor transporter ATP-binding protein EcfA2</fullName>
        <ecNumber evidence="8">7.-.-.-</ecNumber>
    </recommendedName>
</protein>
<evidence type="ECO:0000313" key="11">
    <source>
        <dbReference type="Proteomes" id="UP000295773"/>
    </source>
</evidence>
<evidence type="ECO:0000256" key="5">
    <source>
        <dbReference type="ARBA" id="ARBA00022840"/>
    </source>
</evidence>